<reference evidence="3 4" key="1">
    <citation type="submission" date="2017-02" db="EMBL/GenBank/DDBJ databases">
        <authorList>
            <person name="Peterson S.W."/>
        </authorList>
    </citation>
    <scope>NUCLEOTIDE SEQUENCE [LARGE SCALE GENOMIC DNA]</scope>
    <source>
        <strain evidence="4">type strain: NCCB 100098</strain>
    </source>
</reference>
<evidence type="ECO:0000256" key="1">
    <source>
        <dbReference type="SAM" id="Phobius"/>
    </source>
</evidence>
<dbReference type="InterPro" id="IPR037185">
    <property type="entry name" value="EmrE-like"/>
</dbReference>
<dbReference type="Pfam" id="PF00892">
    <property type="entry name" value="EamA"/>
    <property type="match status" value="2"/>
</dbReference>
<feature type="transmembrane region" description="Helical" evidence="1">
    <location>
        <begin position="258"/>
        <end position="275"/>
    </location>
</feature>
<feature type="transmembrane region" description="Helical" evidence="1">
    <location>
        <begin position="99"/>
        <end position="115"/>
    </location>
</feature>
<proteinExistence type="predicted"/>
<dbReference type="InterPro" id="IPR000620">
    <property type="entry name" value="EamA_dom"/>
</dbReference>
<organism evidence="3 4">
    <name type="scientific">Photobacterium piscicola</name>
    <dbReference type="NCBI Taxonomy" id="1378299"/>
    <lineage>
        <taxon>Bacteria</taxon>
        <taxon>Pseudomonadati</taxon>
        <taxon>Pseudomonadota</taxon>
        <taxon>Gammaproteobacteria</taxon>
        <taxon>Vibrionales</taxon>
        <taxon>Vibrionaceae</taxon>
        <taxon>Photobacterium</taxon>
    </lineage>
</organism>
<dbReference type="PANTHER" id="PTHR22911:SF103">
    <property type="entry name" value="BLR2811 PROTEIN"/>
    <property type="match status" value="1"/>
</dbReference>
<feature type="transmembrane region" description="Helical" evidence="1">
    <location>
        <begin position="281"/>
        <end position="298"/>
    </location>
</feature>
<feature type="transmembrane region" description="Helical" evidence="1">
    <location>
        <begin position="31"/>
        <end position="50"/>
    </location>
</feature>
<name>A0A1T5HXK4_9GAMM</name>
<feature type="domain" description="EamA" evidence="2">
    <location>
        <begin position="32"/>
        <end position="161"/>
    </location>
</feature>
<gene>
    <name evidence="3" type="ORF">CZ809_00995</name>
</gene>
<sequence length="317" mass="34489">MLLFAFLNLNQYHLFSLFIAVGIMKKRSVGFAMTILIIGNLVAVLSDALIKTMGKDAAVFQFVFFRQLSAVVILLPFCLRATKQSFLVGLKWHCMRAHVWLLGAIFMVISLNTLPLATANAIFYAAPLIMLPLAVMVYGEKLSRYSIAAGIIGFAGVLVIVRPTDISWAALAALVVAFTIAVNNLFIRKLPTQQSVAQTLLLTNLIGMPASLALALWENKPWDWSPLITASGSSALILVYAATCVVAYRAAESNKIASAEYSGLIGAVIVGYFLFNEVPDVTTLVGTVMIIAPLLWLAKVERKQHKKDSIQAIAVNE</sequence>
<dbReference type="SUPFAM" id="SSF103481">
    <property type="entry name" value="Multidrug resistance efflux transporter EmrE"/>
    <property type="match status" value="2"/>
</dbReference>
<evidence type="ECO:0000313" key="3">
    <source>
        <dbReference type="EMBL" id="SKC31495.1"/>
    </source>
</evidence>
<feature type="domain" description="EamA" evidence="2">
    <location>
        <begin position="168"/>
        <end position="294"/>
    </location>
</feature>
<dbReference type="PANTHER" id="PTHR22911">
    <property type="entry name" value="ACYL-MALONYL CONDENSING ENZYME-RELATED"/>
    <property type="match status" value="1"/>
</dbReference>
<feature type="transmembrane region" description="Helical" evidence="1">
    <location>
        <begin position="168"/>
        <end position="187"/>
    </location>
</feature>
<evidence type="ECO:0000313" key="4">
    <source>
        <dbReference type="Proteomes" id="UP000189966"/>
    </source>
</evidence>
<feature type="transmembrane region" description="Helical" evidence="1">
    <location>
        <begin position="145"/>
        <end position="162"/>
    </location>
</feature>
<feature type="transmembrane region" description="Helical" evidence="1">
    <location>
        <begin position="62"/>
        <end position="79"/>
    </location>
</feature>
<feature type="transmembrane region" description="Helical" evidence="1">
    <location>
        <begin position="6"/>
        <end position="24"/>
    </location>
</feature>
<protein>
    <submittedName>
        <fullName evidence="3">EamA-like transporter family protein</fullName>
    </submittedName>
</protein>
<accession>A0A1T5HXK4</accession>
<feature type="transmembrane region" description="Helical" evidence="1">
    <location>
        <begin position="229"/>
        <end position="251"/>
    </location>
</feature>
<keyword evidence="1" id="KW-0812">Transmembrane</keyword>
<keyword evidence="1" id="KW-0472">Membrane</keyword>
<keyword evidence="1" id="KW-1133">Transmembrane helix</keyword>
<dbReference type="GO" id="GO:0016020">
    <property type="term" value="C:membrane"/>
    <property type="evidence" value="ECO:0007669"/>
    <property type="project" value="InterPro"/>
</dbReference>
<feature type="transmembrane region" description="Helical" evidence="1">
    <location>
        <begin position="121"/>
        <end position="138"/>
    </location>
</feature>
<dbReference type="EMBL" id="FUZI01000001">
    <property type="protein sequence ID" value="SKC31495.1"/>
    <property type="molecule type" value="Genomic_DNA"/>
</dbReference>
<dbReference type="AlphaFoldDB" id="A0A1T5HXK4"/>
<evidence type="ECO:0000259" key="2">
    <source>
        <dbReference type="Pfam" id="PF00892"/>
    </source>
</evidence>
<feature type="transmembrane region" description="Helical" evidence="1">
    <location>
        <begin position="199"/>
        <end position="217"/>
    </location>
</feature>
<dbReference type="Proteomes" id="UP000189966">
    <property type="component" value="Unassembled WGS sequence"/>
</dbReference>